<evidence type="ECO:0000313" key="4">
    <source>
        <dbReference type="Proteomes" id="UP000554235"/>
    </source>
</evidence>
<dbReference type="InterPro" id="IPR011990">
    <property type="entry name" value="TPR-like_helical_dom_sf"/>
</dbReference>
<dbReference type="InterPro" id="IPR056681">
    <property type="entry name" value="DUF7779"/>
</dbReference>
<dbReference type="Gene3D" id="1.25.40.10">
    <property type="entry name" value="Tetratricopeptide repeat domain"/>
    <property type="match status" value="1"/>
</dbReference>
<feature type="domain" description="DUF7779" evidence="2">
    <location>
        <begin position="342"/>
        <end position="428"/>
    </location>
</feature>
<name>A0A8H4P8L2_9HYPO</name>
<gene>
    <name evidence="3" type="ORF">FALBO_11814</name>
</gene>
<dbReference type="PANTHER" id="PTHR35205">
    <property type="entry name" value="NB-ARC AND TPR DOMAIN PROTEIN"/>
    <property type="match status" value="1"/>
</dbReference>
<dbReference type="Gene3D" id="3.40.50.300">
    <property type="entry name" value="P-loop containing nucleotide triphosphate hydrolases"/>
    <property type="match status" value="1"/>
</dbReference>
<dbReference type="OrthoDB" id="6161812at2759"/>
<organism evidence="3 4">
    <name type="scientific">Fusarium albosuccineum</name>
    <dbReference type="NCBI Taxonomy" id="1237068"/>
    <lineage>
        <taxon>Eukaryota</taxon>
        <taxon>Fungi</taxon>
        <taxon>Dikarya</taxon>
        <taxon>Ascomycota</taxon>
        <taxon>Pezizomycotina</taxon>
        <taxon>Sordariomycetes</taxon>
        <taxon>Hypocreomycetidae</taxon>
        <taxon>Hypocreales</taxon>
        <taxon>Nectriaceae</taxon>
        <taxon>Fusarium</taxon>
        <taxon>Fusarium decemcellulare species complex</taxon>
    </lineage>
</organism>
<accession>A0A8H4P8L2</accession>
<evidence type="ECO:0000259" key="1">
    <source>
        <dbReference type="Pfam" id="PF00931"/>
    </source>
</evidence>
<dbReference type="EMBL" id="JAADYS010001730">
    <property type="protein sequence ID" value="KAF4461388.1"/>
    <property type="molecule type" value="Genomic_DNA"/>
</dbReference>
<dbReference type="AlphaFoldDB" id="A0A8H4P8L2"/>
<evidence type="ECO:0000313" key="3">
    <source>
        <dbReference type="EMBL" id="KAF4461388.1"/>
    </source>
</evidence>
<dbReference type="PANTHER" id="PTHR35205:SF1">
    <property type="entry name" value="ZU5 DOMAIN-CONTAINING PROTEIN"/>
    <property type="match status" value="1"/>
</dbReference>
<comment type="caution">
    <text evidence="3">The sequence shown here is derived from an EMBL/GenBank/DDBJ whole genome shotgun (WGS) entry which is preliminary data.</text>
</comment>
<reference evidence="3 4" key="1">
    <citation type="submission" date="2020-01" db="EMBL/GenBank/DDBJ databases">
        <title>Identification and distribution of gene clusters putatively required for synthesis of sphingolipid metabolism inhibitors in phylogenetically diverse species of the filamentous fungus Fusarium.</title>
        <authorList>
            <person name="Kim H.-S."/>
            <person name="Busman M."/>
            <person name="Brown D.W."/>
            <person name="Divon H."/>
            <person name="Uhlig S."/>
            <person name="Proctor R.H."/>
        </authorList>
    </citation>
    <scope>NUCLEOTIDE SEQUENCE [LARGE SCALE GENOMIC DNA]</scope>
    <source>
        <strain evidence="3 4">NRRL 20459</strain>
    </source>
</reference>
<sequence>MIETNEDHHTVCKVAKGSRVFDEVEEMIKDALGRHEIPEMTPEADASSDVGNNMLAGPDSNVESPSPNFPFYYRKSQPRNPDFFGRKDVLDKIDDVLLPSSNQEGLRVFSLSGMPGLGKTQIALEYVFSREAKFDAIFWLSADKAVKIEESFSEIAIDFPLLSRDDAKDVVLSRNAVLDWLSRPFKVRPEVGDLPLEGHNLANWLVVMDNLDSPVLFRDYMTMHGDGAVLITSRDPFSKHYSGVKSGVDLEPFDPETADKFLQHLTYESKSNADKSGSREVSFKLGGLPIALAHASGVIKGKFLTFHEFLKSYQDGKAIYGNQDLVLSQVGPYHQTLATVFALESLAPAAQRLIEVLSFLDPDSIPEAFIAQDPGSGVVEFLPSADDYMEIRSQLIKASLIKRNTQERTLSIHRVVQDVARVRLPSEEFRNIFALTTSRIDATWVEDREHLFGHRMVDWQEADKIIPHLLAISIHYKEGKPVLTNDELSRFASLVNRASIYLKERNNWDLSLELARVSLDILEAHQKDDMAELYADILMSLASTHNALGNRVEGLKYAREHFQQRLYVEDNKGVNGNYAYRGMAYTQMAVGLLTNHRYTEAIHYAEAGREILEKAPEYRQDTYWPHWAYWYHAWGLIGLEKPEEARPLLLKTLQWRERHYGADDTESMKTAFTLQILGVIEERVGHLDDAVRTFERSLRLFDLTEGPSSFRANQVRVKLGNHYGRLGKPEAAKMMFDTALKYFTGKPYYKAERARTFYKQSEFLASLGEANSAFVSRQEATKLYDEICPEHKKTKTPLSAKNFDDIVMIMSR</sequence>
<dbReference type="SUPFAM" id="SSF52540">
    <property type="entry name" value="P-loop containing nucleoside triphosphate hydrolases"/>
    <property type="match status" value="1"/>
</dbReference>
<dbReference type="GO" id="GO:0043531">
    <property type="term" value="F:ADP binding"/>
    <property type="evidence" value="ECO:0007669"/>
    <property type="project" value="InterPro"/>
</dbReference>
<feature type="domain" description="NB-ARC" evidence="1">
    <location>
        <begin position="87"/>
        <end position="165"/>
    </location>
</feature>
<evidence type="ECO:0000259" key="2">
    <source>
        <dbReference type="Pfam" id="PF25000"/>
    </source>
</evidence>
<dbReference type="Pfam" id="PF25000">
    <property type="entry name" value="DUF7779"/>
    <property type="match status" value="1"/>
</dbReference>
<dbReference type="Pfam" id="PF00931">
    <property type="entry name" value="NB-ARC"/>
    <property type="match status" value="1"/>
</dbReference>
<dbReference type="InterPro" id="IPR027417">
    <property type="entry name" value="P-loop_NTPase"/>
</dbReference>
<dbReference type="SUPFAM" id="SSF48452">
    <property type="entry name" value="TPR-like"/>
    <property type="match status" value="1"/>
</dbReference>
<dbReference type="Proteomes" id="UP000554235">
    <property type="component" value="Unassembled WGS sequence"/>
</dbReference>
<dbReference type="InterPro" id="IPR002182">
    <property type="entry name" value="NB-ARC"/>
</dbReference>
<proteinExistence type="predicted"/>
<keyword evidence="4" id="KW-1185">Reference proteome</keyword>
<protein>
    <submittedName>
        <fullName evidence="3">NB-ARC and TPR domain</fullName>
    </submittedName>
</protein>